<feature type="transmembrane region" description="Helical" evidence="11">
    <location>
        <begin position="272"/>
        <end position="291"/>
    </location>
</feature>
<feature type="transmembrane region" description="Helical" evidence="11">
    <location>
        <begin position="149"/>
        <end position="170"/>
    </location>
</feature>
<accession>A0A0B6X017</accession>
<dbReference type="InterPro" id="IPR038770">
    <property type="entry name" value="Na+/solute_symporter_sf"/>
</dbReference>
<protein>
    <submittedName>
        <fullName evidence="14">Kef-type potassium/proton antiporter, CPA2 family (TC 2.A.37.1)</fullName>
    </submittedName>
</protein>
<dbReference type="InterPro" id="IPR006037">
    <property type="entry name" value="RCK_C"/>
</dbReference>
<dbReference type="Pfam" id="PF02254">
    <property type="entry name" value="TrkA_N"/>
    <property type="match status" value="1"/>
</dbReference>
<dbReference type="PANTHER" id="PTHR42751">
    <property type="entry name" value="SODIUM/HYDROGEN EXCHANGER FAMILY/TRKA DOMAIN PROTEIN"/>
    <property type="match status" value="1"/>
</dbReference>
<reference evidence="14 15" key="2">
    <citation type="submission" date="2015-01" db="EMBL/GenBank/DDBJ databases">
        <title>Complete genome sequence of Pyrinomonas methylaliphatogenes type strain K22T.</title>
        <authorList>
            <person name="Lee K.C.Y."/>
            <person name="Power J.F."/>
            <person name="Dunfield P.F."/>
            <person name="Morgan X.C."/>
            <person name="Huttenhower C."/>
            <person name="Stott M.B."/>
        </authorList>
    </citation>
    <scope>NUCLEOTIDE SEQUENCE [LARGE SCALE GENOMIC DNA]</scope>
    <source>
        <strain evidence="14 15">K22</strain>
    </source>
</reference>
<keyword evidence="7" id="KW-0630">Potassium</keyword>
<feature type="transmembrane region" description="Helical" evidence="11">
    <location>
        <begin position="298"/>
        <end position="319"/>
    </location>
</feature>
<proteinExistence type="inferred from homology"/>
<keyword evidence="6 11" id="KW-0812">Transmembrane</keyword>
<evidence type="ECO:0000256" key="5">
    <source>
        <dbReference type="ARBA" id="ARBA00022538"/>
    </source>
</evidence>
<evidence type="ECO:0000256" key="11">
    <source>
        <dbReference type="SAM" id="Phobius"/>
    </source>
</evidence>
<dbReference type="PANTHER" id="PTHR42751:SF3">
    <property type="entry name" value="SODIUM_GLUTAMATE SYMPORTER"/>
    <property type="match status" value="1"/>
</dbReference>
<evidence type="ECO:0000259" key="13">
    <source>
        <dbReference type="PROSITE" id="PS51202"/>
    </source>
</evidence>
<dbReference type="RefSeq" id="WP_041979190.1">
    <property type="nucleotide sequence ID" value="NZ_CBXV010000008.1"/>
</dbReference>
<dbReference type="GO" id="GO:1902600">
    <property type="term" value="P:proton transmembrane transport"/>
    <property type="evidence" value="ECO:0007669"/>
    <property type="project" value="InterPro"/>
</dbReference>
<feature type="domain" description="RCK N-terminal" evidence="12">
    <location>
        <begin position="409"/>
        <end position="526"/>
    </location>
</feature>
<name>A0A0B6X017_9BACT</name>
<keyword evidence="3" id="KW-0813">Transport</keyword>
<dbReference type="Pfam" id="PF00999">
    <property type="entry name" value="Na_H_Exchanger"/>
    <property type="match status" value="1"/>
</dbReference>
<dbReference type="Proteomes" id="UP000031518">
    <property type="component" value="Unassembled WGS sequence"/>
</dbReference>
<keyword evidence="8 11" id="KW-1133">Transmembrane helix</keyword>
<feature type="transmembrane region" description="Helical" evidence="11">
    <location>
        <begin position="117"/>
        <end position="137"/>
    </location>
</feature>
<feature type="transmembrane region" description="Helical" evidence="11">
    <location>
        <begin position="32"/>
        <end position="51"/>
    </location>
</feature>
<evidence type="ECO:0000256" key="10">
    <source>
        <dbReference type="ARBA" id="ARBA00023136"/>
    </source>
</evidence>
<dbReference type="STRING" id="454194.PYK22_02913"/>
<evidence type="ECO:0000256" key="8">
    <source>
        <dbReference type="ARBA" id="ARBA00022989"/>
    </source>
</evidence>
<dbReference type="GO" id="GO:0012505">
    <property type="term" value="C:endomembrane system"/>
    <property type="evidence" value="ECO:0007669"/>
    <property type="project" value="UniProtKB-SubCell"/>
</dbReference>
<organism evidence="14 15">
    <name type="scientific">Pyrinomonas methylaliphatogenes</name>
    <dbReference type="NCBI Taxonomy" id="454194"/>
    <lineage>
        <taxon>Bacteria</taxon>
        <taxon>Pseudomonadati</taxon>
        <taxon>Acidobacteriota</taxon>
        <taxon>Blastocatellia</taxon>
        <taxon>Blastocatellales</taxon>
        <taxon>Pyrinomonadaceae</taxon>
        <taxon>Pyrinomonas</taxon>
    </lineage>
</organism>
<dbReference type="GO" id="GO:0006813">
    <property type="term" value="P:potassium ion transport"/>
    <property type="evidence" value="ECO:0007669"/>
    <property type="project" value="UniProtKB-KW"/>
</dbReference>
<dbReference type="InterPro" id="IPR036721">
    <property type="entry name" value="RCK_C_sf"/>
</dbReference>
<feature type="transmembrane region" description="Helical" evidence="11">
    <location>
        <begin position="88"/>
        <end position="111"/>
    </location>
</feature>
<dbReference type="Pfam" id="PF02080">
    <property type="entry name" value="TrkA_C"/>
    <property type="match status" value="1"/>
</dbReference>
<evidence type="ECO:0000256" key="6">
    <source>
        <dbReference type="ARBA" id="ARBA00022692"/>
    </source>
</evidence>
<dbReference type="InterPro" id="IPR036291">
    <property type="entry name" value="NAD(P)-bd_dom_sf"/>
</dbReference>
<evidence type="ECO:0000259" key="12">
    <source>
        <dbReference type="PROSITE" id="PS51201"/>
    </source>
</evidence>
<dbReference type="AlphaFoldDB" id="A0A0B6X017"/>
<feature type="transmembrane region" description="Helical" evidence="11">
    <location>
        <begin position="219"/>
        <end position="252"/>
    </location>
</feature>
<comment type="subcellular location">
    <subcellularLocation>
        <location evidence="1">Endomembrane system</location>
        <topology evidence="1">Multi-pass membrane protein</topology>
    </subcellularLocation>
</comment>
<evidence type="ECO:0000256" key="7">
    <source>
        <dbReference type="ARBA" id="ARBA00022958"/>
    </source>
</evidence>
<keyword evidence="15" id="KW-1185">Reference proteome</keyword>
<dbReference type="InterPro" id="IPR003148">
    <property type="entry name" value="RCK_N"/>
</dbReference>
<dbReference type="SUPFAM" id="SSF116726">
    <property type="entry name" value="TrkA C-terminal domain-like"/>
    <property type="match status" value="1"/>
</dbReference>
<evidence type="ECO:0000313" key="15">
    <source>
        <dbReference type="Proteomes" id="UP000031518"/>
    </source>
</evidence>
<keyword evidence="10 11" id="KW-0472">Membrane</keyword>
<dbReference type="PROSITE" id="PS51201">
    <property type="entry name" value="RCK_N"/>
    <property type="match status" value="1"/>
</dbReference>
<sequence>MGEALTLLQDLLVLLLAAVPIAFLFRRLNLPVIVGFMMAGVLIGPYGLRLIREPAAIEALAEIGVVLLLFSIGLEFSLRNIIEMRRAVLLGGGLQVGATALATALITALAGRSWGQAIFFGFLFAVSSTTILLRSYVERAEIDAPHGRVAVSISLFQDLSTVPMMLLIPVLSGQGGASWPRIFSRLGIALLAIAAIIFTARAVVPFLLRHIVALRSSEVFIIFIVLVSLGTAWLTSEIGLSLALGAFIAGLVLSESEYSHQIVADVLPFRDVFNSIFFISIGMLLSLNALLADFPIVLLWTAALIFGKAALAFFAVRALGRSTRIAAMTALGLAQTGEFSFVLAQAGYPQGLLSEIDYQRFIAASIISMATSPFLINVAPRLGYALQSLIRSREPEDEEAGPNEAELPRDHVIVVGYGLNGRNLARVLRRTGIPYIVVELNPETVREAAAQGERIIYGDATRREVLHRVGAERARVLVLAISDPTATRHAVQLARQLNPRLHIIVRTRYMIELPELLRLGANDVIPEEFETSIEIFSRVLREYGVARHEIQQHVNEIRREGYQMLRSPSLPVIEAGELAEALSSAATETILIEEGSPAVGKSLGELDLRRTTGATVIAAIRDGQTEINPGPEYAVNVGDVLVLLGNPWQIARAIEILDENR</sequence>
<keyword evidence="9" id="KW-0406">Ion transport</keyword>
<reference evidence="14 15" key="1">
    <citation type="submission" date="2013-12" db="EMBL/GenBank/DDBJ databases">
        <authorList>
            <person name="Stott M."/>
        </authorList>
    </citation>
    <scope>NUCLEOTIDE SEQUENCE [LARGE SCALE GENOMIC DNA]</scope>
    <source>
        <strain evidence="14 15">K22</strain>
    </source>
</reference>
<evidence type="ECO:0000256" key="4">
    <source>
        <dbReference type="ARBA" id="ARBA00022449"/>
    </source>
</evidence>
<dbReference type="GO" id="GO:0008324">
    <property type="term" value="F:monoatomic cation transmembrane transporter activity"/>
    <property type="evidence" value="ECO:0007669"/>
    <property type="project" value="InterPro"/>
</dbReference>
<dbReference type="SUPFAM" id="SSF51735">
    <property type="entry name" value="NAD(P)-binding Rossmann-fold domains"/>
    <property type="match status" value="1"/>
</dbReference>
<feature type="transmembrane region" description="Helical" evidence="11">
    <location>
        <begin position="6"/>
        <end position="25"/>
    </location>
</feature>
<evidence type="ECO:0000256" key="1">
    <source>
        <dbReference type="ARBA" id="ARBA00004127"/>
    </source>
</evidence>
<dbReference type="Gene3D" id="1.20.1530.20">
    <property type="match status" value="1"/>
</dbReference>
<evidence type="ECO:0000256" key="2">
    <source>
        <dbReference type="ARBA" id="ARBA00005551"/>
    </source>
</evidence>
<dbReference type="PROSITE" id="PS51202">
    <property type="entry name" value="RCK_C"/>
    <property type="match status" value="1"/>
</dbReference>
<dbReference type="InterPro" id="IPR006153">
    <property type="entry name" value="Cation/H_exchanger_TM"/>
</dbReference>
<dbReference type="Gene3D" id="3.30.70.1450">
    <property type="entry name" value="Regulator of K+ conductance, C-terminal domain"/>
    <property type="match status" value="1"/>
</dbReference>
<feature type="transmembrane region" description="Helical" evidence="11">
    <location>
        <begin position="182"/>
        <end position="207"/>
    </location>
</feature>
<feature type="transmembrane region" description="Helical" evidence="11">
    <location>
        <begin position="57"/>
        <end position="76"/>
    </location>
</feature>
<dbReference type="EMBL" id="CBXV010000008">
    <property type="protein sequence ID" value="CDM66873.1"/>
    <property type="molecule type" value="Genomic_DNA"/>
</dbReference>
<dbReference type="GO" id="GO:0016020">
    <property type="term" value="C:membrane"/>
    <property type="evidence" value="ECO:0007669"/>
    <property type="project" value="InterPro"/>
</dbReference>
<dbReference type="OrthoDB" id="9785285at2"/>
<evidence type="ECO:0000313" key="14">
    <source>
        <dbReference type="EMBL" id="CDM66873.1"/>
    </source>
</evidence>
<dbReference type="Gene3D" id="3.40.50.720">
    <property type="entry name" value="NAD(P)-binding Rossmann-like Domain"/>
    <property type="match status" value="1"/>
</dbReference>
<feature type="domain" description="RCK C-terminal" evidence="13">
    <location>
        <begin position="573"/>
        <end position="659"/>
    </location>
</feature>
<keyword evidence="4" id="KW-0050">Antiport</keyword>
<comment type="similarity">
    <text evidence="2">Belongs to the monovalent cation:proton antiporter 2 (CPA2) transporter (TC 2.A.37) family.</text>
</comment>
<dbReference type="GO" id="GO:0015297">
    <property type="term" value="F:antiporter activity"/>
    <property type="evidence" value="ECO:0007669"/>
    <property type="project" value="UniProtKB-KW"/>
</dbReference>
<dbReference type="FunFam" id="3.40.50.720:FF:000036">
    <property type="entry name" value="Glutathione-regulated potassium-efflux system protein KefB"/>
    <property type="match status" value="1"/>
</dbReference>
<evidence type="ECO:0000256" key="9">
    <source>
        <dbReference type="ARBA" id="ARBA00023065"/>
    </source>
</evidence>
<gene>
    <name evidence="14" type="ORF">PYK22_02913</name>
</gene>
<keyword evidence="5" id="KW-0633">Potassium transport</keyword>
<evidence type="ECO:0000256" key="3">
    <source>
        <dbReference type="ARBA" id="ARBA00022448"/>
    </source>
</evidence>